<evidence type="ECO:0000256" key="2">
    <source>
        <dbReference type="ARBA" id="ARBA00022448"/>
    </source>
</evidence>
<dbReference type="AlphaFoldDB" id="B9FJG0"/>
<reference evidence="9" key="2">
    <citation type="submission" date="2008-12" db="EMBL/GenBank/DDBJ databases">
        <title>Improved gene annotation of the rice (Oryza sativa) genomes.</title>
        <authorList>
            <person name="Wang J."/>
            <person name="Li R."/>
            <person name="Fan W."/>
            <person name="Huang Q."/>
            <person name="Zhang J."/>
            <person name="Zhou Y."/>
            <person name="Hu Y."/>
            <person name="Zi S."/>
            <person name="Li J."/>
            <person name="Ni P."/>
            <person name="Zheng H."/>
            <person name="Zhang Y."/>
            <person name="Zhao M."/>
            <person name="Hao Q."/>
            <person name="McDermott J."/>
            <person name="Samudrala R."/>
            <person name="Kristiansen K."/>
            <person name="Wong G.K.-S."/>
        </authorList>
    </citation>
    <scope>NUCLEOTIDE SEQUENCE</scope>
</reference>
<feature type="transmembrane region" description="Helical" evidence="7">
    <location>
        <begin position="149"/>
        <end position="170"/>
    </location>
</feature>
<feature type="transmembrane region" description="Helical" evidence="7">
    <location>
        <begin position="275"/>
        <end position="300"/>
    </location>
</feature>
<protein>
    <recommendedName>
        <fullName evidence="8">Amino acid transporter transmembrane domain-containing protein</fullName>
    </recommendedName>
</protein>
<feature type="domain" description="Amino acid transporter transmembrane" evidence="8">
    <location>
        <begin position="90"/>
        <end position="398"/>
    </location>
</feature>
<evidence type="ECO:0000256" key="7">
    <source>
        <dbReference type="SAM" id="Phobius"/>
    </source>
</evidence>
<proteinExistence type="predicted"/>
<dbReference type="Proteomes" id="UP000007752">
    <property type="component" value="Chromosome 5"/>
</dbReference>
<reference evidence="9" key="1">
    <citation type="journal article" date="2005" name="PLoS Biol.">
        <title>The genomes of Oryza sativa: a history of duplications.</title>
        <authorList>
            <person name="Yu J."/>
            <person name="Wang J."/>
            <person name="Lin W."/>
            <person name="Li S."/>
            <person name="Li H."/>
            <person name="Zhou J."/>
            <person name="Ni P."/>
            <person name="Dong W."/>
            <person name="Hu S."/>
            <person name="Zeng C."/>
            <person name="Zhang J."/>
            <person name="Zhang Y."/>
            <person name="Li R."/>
            <person name="Xu Z."/>
            <person name="Li S."/>
            <person name="Li X."/>
            <person name="Zheng H."/>
            <person name="Cong L."/>
            <person name="Lin L."/>
            <person name="Yin J."/>
            <person name="Geng J."/>
            <person name="Li G."/>
            <person name="Shi J."/>
            <person name="Liu J."/>
            <person name="Lv H."/>
            <person name="Li J."/>
            <person name="Wang J."/>
            <person name="Deng Y."/>
            <person name="Ran L."/>
            <person name="Shi X."/>
            <person name="Wang X."/>
            <person name="Wu Q."/>
            <person name="Li C."/>
            <person name="Ren X."/>
            <person name="Wang J."/>
            <person name="Wang X."/>
            <person name="Li D."/>
            <person name="Liu D."/>
            <person name="Zhang X."/>
            <person name="Ji Z."/>
            <person name="Zhao W."/>
            <person name="Sun Y."/>
            <person name="Zhang Z."/>
            <person name="Bao J."/>
            <person name="Han Y."/>
            <person name="Dong L."/>
            <person name="Ji J."/>
            <person name="Chen P."/>
            <person name="Wu S."/>
            <person name="Liu J."/>
            <person name="Xiao Y."/>
            <person name="Bu D."/>
            <person name="Tan J."/>
            <person name="Yang L."/>
            <person name="Ye C."/>
            <person name="Zhang J."/>
            <person name="Xu J."/>
            <person name="Zhou Y."/>
            <person name="Yu Y."/>
            <person name="Zhang B."/>
            <person name="Zhuang S."/>
            <person name="Wei H."/>
            <person name="Liu B."/>
            <person name="Lei M."/>
            <person name="Yu H."/>
            <person name="Li Y."/>
            <person name="Xu H."/>
            <person name="Wei S."/>
            <person name="He X."/>
            <person name="Fang L."/>
            <person name="Zhang Z."/>
            <person name="Zhang Y."/>
            <person name="Huang X."/>
            <person name="Su Z."/>
            <person name="Tong W."/>
            <person name="Li J."/>
            <person name="Tong Z."/>
            <person name="Li S."/>
            <person name="Ye J."/>
            <person name="Wang L."/>
            <person name="Fang L."/>
            <person name="Lei T."/>
            <person name="Chen C."/>
            <person name="Chen H."/>
            <person name="Xu Z."/>
            <person name="Li H."/>
            <person name="Huang H."/>
            <person name="Zhang F."/>
            <person name="Xu H."/>
            <person name="Li N."/>
            <person name="Zhao C."/>
            <person name="Li S."/>
            <person name="Dong L."/>
            <person name="Huang Y."/>
            <person name="Li L."/>
            <person name="Xi Y."/>
            <person name="Qi Q."/>
            <person name="Li W."/>
            <person name="Zhang B."/>
            <person name="Hu W."/>
            <person name="Zhang Y."/>
            <person name="Tian X."/>
            <person name="Jiao Y."/>
            <person name="Liang X."/>
            <person name="Jin J."/>
            <person name="Gao L."/>
            <person name="Zheng W."/>
            <person name="Hao B."/>
            <person name="Liu S."/>
            <person name="Wang W."/>
            <person name="Yuan L."/>
            <person name="Cao M."/>
            <person name="McDermott J."/>
            <person name="Samudrala R."/>
            <person name="Wang J."/>
            <person name="Wong G.K."/>
            <person name="Yang H."/>
        </authorList>
    </citation>
    <scope>NUCLEOTIDE SEQUENCE [LARGE SCALE GENOMIC DNA]</scope>
</reference>
<evidence type="ECO:0000313" key="9">
    <source>
        <dbReference type="EMBL" id="EEE62935.1"/>
    </source>
</evidence>
<evidence type="ECO:0000256" key="4">
    <source>
        <dbReference type="ARBA" id="ARBA00022970"/>
    </source>
</evidence>
<feature type="transmembrane region" description="Helical" evidence="7">
    <location>
        <begin position="235"/>
        <end position="255"/>
    </location>
</feature>
<sequence length="414" mass="45302">MSATEVMEECTETARERREEERLRNVNLDDWLPITSSRTAKWYYSAFHNVTAMVGAGVLGLPFAMSQLGWPTGVAAIASSFAITLYTLWQLVGTDIVYMVTGGQTLKKFVELACDGRCADIRLTFYIMMFASAQFVLSQCPNFNSISAVSAAAAAMSLCYSMIAFFASVLKAHPAAAAAVDYGFKGTTAAGRVFGAFNALGAVSFAFAGHNVVLEIQATIPSTPERPSKRPMWRGVVVAYAVVALCYFTVAFGGYHAFGNAVAPNVLISLEKPRWLVAAANLMVVVHVIGAYQVYAMPVFDMIETVLAKKLHLRPGLPLRVTARSAYVALTMFIGITFPFFDGLLGFFGGFGFAPTTYFIPCIIWLIMRKPAKYSLSWLMNWCFIIIGMLLMLVSPIGGLRQIILDASKYKFYS</sequence>
<organism evidence="9">
    <name type="scientific">Oryza sativa subsp. japonica</name>
    <name type="common">Rice</name>
    <dbReference type="NCBI Taxonomy" id="39947"/>
    <lineage>
        <taxon>Eukaryota</taxon>
        <taxon>Viridiplantae</taxon>
        <taxon>Streptophyta</taxon>
        <taxon>Embryophyta</taxon>
        <taxon>Tracheophyta</taxon>
        <taxon>Spermatophyta</taxon>
        <taxon>Magnoliopsida</taxon>
        <taxon>Liliopsida</taxon>
        <taxon>Poales</taxon>
        <taxon>Poaceae</taxon>
        <taxon>BOP clade</taxon>
        <taxon>Oryzoideae</taxon>
        <taxon>Oryzeae</taxon>
        <taxon>Oryzinae</taxon>
        <taxon>Oryza</taxon>
        <taxon>Oryza sativa</taxon>
    </lineage>
</organism>
<keyword evidence="6 7" id="KW-0472">Membrane</keyword>
<dbReference type="InterPro" id="IPR013057">
    <property type="entry name" value="AA_transpt_TM"/>
</dbReference>
<dbReference type="GO" id="GO:0005886">
    <property type="term" value="C:plasma membrane"/>
    <property type="evidence" value="ECO:0007669"/>
    <property type="project" value="UniProtKB-SubCell"/>
</dbReference>
<evidence type="ECO:0000259" key="8">
    <source>
        <dbReference type="Pfam" id="PF01490"/>
    </source>
</evidence>
<dbReference type="EMBL" id="CM000142">
    <property type="protein sequence ID" value="EEE62935.1"/>
    <property type="molecule type" value="Genomic_DNA"/>
</dbReference>
<evidence type="ECO:0000256" key="5">
    <source>
        <dbReference type="ARBA" id="ARBA00022989"/>
    </source>
</evidence>
<evidence type="ECO:0000256" key="1">
    <source>
        <dbReference type="ARBA" id="ARBA00004651"/>
    </source>
</evidence>
<keyword evidence="2" id="KW-0813">Transport</keyword>
<evidence type="ECO:0000256" key="6">
    <source>
        <dbReference type="ARBA" id="ARBA00023136"/>
    </source>
</evidence>
<feature type="transmembrane region" description="Helical" evidence="7">
    <location>
        <begin position="321"/>
        <end position="341"/>
    </location>
</feature>
<comment type="subcellular location">
    <subcellularLocation>
        <location evidence="1">Cell membrane</location>
        <topology evidence="1">Multi-pass membrane protein</topology>
    </subcellularLocation>
</comment>
<evidence type="ECO:0000256" key="3">
    <source>
        <dbReference type="ARBA" id="ARBA00022692"/>
    </source>
</evidence>
<keyword evidence="5 7" id="KW-1133">Transmembrane helix</keyword>
<gene>
    <name evidence="9" type="ORF">OsJ_17740</name>
</gene>
<keyword evidence="3 7" id="KW-0812">Transmembrane</keyword>
<feature type="transmembrane region" description="Helical" evidence="7">
    <location>
        <begin position="347"/>
        <end position="367"/>
    </location>
</feature>
<feature type="transmembrane region" description="Helical" evidence="7">
    <location>
        <begin position="42"/>
        <end position="61"/>
    </location>
</feature>
<feature type="transmembrane region" description="Helical" evidence="7">
    <location>
        <begin position="379"/>
        <end position="404"/>
    </location>
</feature>
<keyword evidence="4" id="KW-0029">Amino-acid transport</keyword>
<dbReference type="PANTHER" id="PTHR48017">
    <property type="entry name" value="OS05G0424000 PROTEIN-RELATED"/>
    <property type="match status" value="1"/>
</dbReference>
<name>B9FJG0_ORYSJ</name>
<dbReference type="GO" id="GO:0006865">
    <property type="term" value="P:amino acid transport"/>
    <property type="evidence" value="ECO:0007669"/>
    <property type="project" value="UniProtKB-KW"/>
</dbReference>
<dbReference type="Pfam" id="PF01490">
    <property type="entry name" value="Aa_trans"/>
    <property type="match status" value="1"/>
</dbReference>
<feature type="transmembrane region" description="Helical" evidence="7">
    <location>
        <begin position="68"/>
        <end position="89"/>
    </location>
</feature>
<accession>B9FJG0</accession>
<feature type="transmembrane region" description="Helical" evidence="7">
    <location>
        <begin position="121"/>
        <end position="137"/>
    </location>
</feature>